<feature type="region of interest" description="Disordered" evidence="8">
    <location>
        <begin position="504"/>
        <end position="551"/>
    </location>
</feature>
<name>A0AAD7HF90_9AGAR</name>
<dbReference type="Gene3D" id="4.10.240.10">
    <property type="entry name" value="Zn(2)-C6 fungal-type DNA-binding domain"/>
    <property type="match status" value="1"/>
</dbReference>
<dbReference type="CDD" id="cd12148">
    <property type="entry name" value="fungal_TF_MHR"/>
    <property type="match status" value="1"/>
</dbReference>
<dbReference type="SMART" id="SM00066">
    <property type="entry name" value="GAL4"/>
    <property type="match status" value="1"/>
</dbReference>
<dbReference type="Pfam" id="PF00172">
    <property type="entry name" value="Zn_clus"/>
    <property type="match status" value="1"/>
</dbReference>
<evidence type="ECO:0000313" key="11">
    <source>
        <dbReference type="Proteomes" id="UP001215280"/>
    </source>
</evidence>
<dbReference type="GO" id="GO:0000981">
    <property type="term" value="F:DNA-binding transcription factor activity, RNA polymerase II-specific"/>
    <property type="evidence" value="ECO:0007669"/>
    <property type="project" value="InterPro"/>
</dbReference>
<evidence type="ECO:0000256" key="7">
    <source>
        <dbReference type="ARBA" id="ARBA00023242"/>
    </source>
</evidence>
<feature type="compositionally biased region" description="Pro residues" evidence="8">
    <location>
        <begin position="155"/>
        <end position="169"/>
    </location>
</feature>
<evidence type="ECO:0000256" key="4">
    <source>
        <dbReference type="ARBA" id="ARBA00023015"/>
    </source>
</evidence>
<feature type="region of interest" description="Disordered" evidence="8">
    <location>
        <begin position="787"/>
        <end position="823"/>
    </location>
</feature>
<gene>
    <name evidence="10" type="ORF">DFH07DRAFT_947186</name>
</gene>
<dbReference type="InterPro" id="IPR036864">
    <property type="entry name" value="Zn2-C6_fun-type_DNA-bd_sf"/>
</dbReference>
<dbReference type="Proteomes" id="UP001215280">
    <property type="component" value="Unassembled WGS sequence"/>
</dbReference>
<feature type="compositionally biased region" description="Basic and acidic residues" evidence="8">
    <location>
        <begin position="796"/>
        <end position="823"/>
    </location>
</feature>
<keyword evidence="6" id="KW-0804">Transcription</keyword>
<sequence length="906" mass="95754">MNSPHVPEKNKKVSRACNTCRLKRKKCDGLEPCIFCTETKVECSYSREPRRRGPPSGYLRYTETRVALFETLLGLFIQTSGQQSIQTLSDAVRTLMAQSKTHTQDVWDAYKRVWTDSDASRGVHELASVFAPFSPAENQTPAPKSLLPPAGRPQQPVPSPSLSPPPPVFPYTNESFERTTTHEPPITSNDLLPMRELRRTAENEQLPARSHAPDIVAQMDVHADLPMPIFLPSPPADFAPSSSEYQGAYWRTAALASPSPTFASLPLPLSPTIASFGYLTASRAPTPTPADLPPPHVRAALLATYRTAVHLSLPILSPAQIATLDAGPSATCSSTSNAQTTSPMLLLALCAYTARLAPPAASPTRVAADLWYESASALLASALRRPVVHIDVVQTLLLLGLRDHGRGRDAMAWRGVGAAVRLAVELGLDAADDAASVRTASHAHGGEETGDDEGRARDRAWQRGLWGVASMIDLFLSIQLGRAPASAEALRPLGLPSLSAPSSLPPTSIAHASSNNSLPSPSPSAASTSTAPIQPGASPENAGMDGGESEEDAEAALFAHVRSLVRIVARVHFWVGLGYATSPGASTSNSTSSERGLVEDLTYTFLLSELVAWHRALPQRFRVALGGERVPRAVLEAHMLYQVGMGMLGRGRTASVPGLNGSASAFSGGAGRGFGGGYHQDAGADDAASTFNVLLDKYRPSLALAGPHVVWLVFAAARAALQTPGAGPGADGRAAGKGAGHGSYGTARALQTQLHLLNCREALTGMGGTWELARRCAHTLEHLMDGDAAGSKRKREPGADGRAGDHKRRDMEEGRDHEREREQHATWGALAVEPFDFDATAVWTAEFDGLGMGSGFDFGGGTGGAGLWDATWDEGLWSRGTFGSASQFGGSGAGFGLGLFDMQPGG</sequence>
<evidence type="ECO:0000259" key="9">
    <source>
        <dbReference type="PROSITE" id="PS50048"/>
    </source>
</evidence>
<comment type="caution">
    <text evidence="10">The sequence shown here is derived from an EMBL/GenBank/DDBJ whole genome shotgun (WGS) entry which is preliminary data.</text>
</comment>
<dbReference type="AlphaFoldDB" id="A0AAD7HF90"/>
<feature type="compositionally biased region" description="Low complexity" evidence="8">
    <location>
        <begin position="504"/>
        <end position="532"/>
    </location>
</feature>
<dbReference type="PROSITE" id="PS50048">
    <property type="entry name" value="ZN2_CY6_FUNGAL_2"/>
    <property type="match status" value="1"/>
</dbReference>
<keyword evidence="2" id="KW-0479">Metal-binding</keyword>
<proteinExistence type="predicted"/>
<evidence type="ECO:0000256" key="3">
    <source>
        <dbReference type="ARBA" id="ARBA00022833"/>
    </source>
</evidence>
<keyword evidence="7" id="KW-0539">Nucleus</keyword>
<protein>
    <recommendedName>
        <fullName evidence="9">Zn(2)-C6 fungal-type domain-containing protein</fullName>
    </recommendedName>
</protein>
<comment type="subcellular location">
    <subcellularLocation>
        <location evidence="1">Nucleus</location>
    </subcellularLocation>
</comment>
<keyword evidence="11" id="KW-1185">Reference proteome</keyword>
<dbReference type="Pfam" id="PF04082">
    <property type="entry name" value="Fungal_trans"/>
    <property type="match status" value="1"/>
</dbReference>
<dbReference type="GO" id="GO:0003677">
    <property type="term" value="F:DNA binding"/>
    <property type="evidence" value="ECO:0007669"/>
    <property type="project" value="UniProtKB-KW"/>
</dbReference>
<dbReference type="GO" id="GO:0008270">
    <property type="term" value="F:zinc ion binding"/>
    <property type="evidence" value="ECO:0007669"/>
    <property type="project" value="InterPro"/>
</dbReference>
<evidence type="ECO:0000256" key="2">
    <source>
        <dbReference type="ARBA" id="ARBA00022723"/>
    </source>
</evidence>
<keyword evidence="4" id="KW-0805">Transcription regulation</keyword>
<dbReference type="CDD" id="cd00067">
    <property type="entry name" value="GAL4"/>
    <property type="match status" value="1"/>
</dbReference>
<evidence type="ECO:0000256" key="1">
    <source>
        <dbReference type="ARBA" id="ARBA00004123"/>
    </source>
</evidence>
<dbReference type="InterPro" id="IPR007219">
    <property type="entry name" value="XnlR_reg_dom"/>
</dbReference>
<feature type="domain" description="Zn(2)-C6 fungal-type" evidence="9">
    <location>
        <begin position="16"/>
        <end position="45"/>
    </location>
</feature>
<dbReference type="PROSITE" id="PS00463">
    <property type="entry name" value="ZN2_CY6_FUNGAL_1"/>
    <property type="match status" value="1"/>
</dbReference>
<dbReference type="SMART" id="SM00906">
    <property type="entry name" value="Fungal_trans"/>
    <property type="match status" value="1"/>
</dbReference>
<evidence type="ECO:0000313" key="10">
    <source>
        <dbReference type="EMBL" id="KAJ7719091.1"/>
    </source>
</evidence>
<dbReference type="PANTHER" id="PTHR31313">
    <property type="entry name" value="TY1 ENHANCER ACTIVATOR"/>
    <property type="match status" value="1"/>
</dbReference>
<dbReference type="EMBL" id="JARJLG010000296">
    <property type="protein sequence ID" value="KAJ7719091.1"/>
    <property type="molecule type" value="Genomic_DNA"/>
</dbReference>
<dbReference type="GO" id="GO:0005634">
    <property type="term" value="C:nucleus"/>
    <property type="evidence" value="ECO:0007669"/>
    <property type="project" value="UniProtKB-SubCell"/>
</dbReference>
<dbReference type="GO" id="GO:0006351">
    <property type="term" value="P:DNA-templated transcription"/>
    <property type="evidence" value="ECO:0007669"/>
    <property type="project" value="InterPro"/>
</dbReference>
<keyword evidence="3" id="KW-0862">Zinc</keyword>
<organism evidence="10 11">
    <name type="scientific">Mycena maculata</name>
    <dbReference type="NCBI Taxonomy" id="230809"/>
    <lineage>
        <taxon>Eukaryota</taxon>
        <taxon>Fungi</taxon>
        <taxon>Dikarya</taxon>
        <taxon>Basidiomycota</taxon>
        <taxon>Agaricomycotina</taxon>
        <taxon>Agaricomycetes</taxon>
        <taxon>Agaricomycetidae</taxon>
        <taxon>Agaricales</taxon>
        <taxon>Marasmiineae</taxon>
        <taxon>Mycenaceae</taxon>
        <taxon>Mycena</taxon>
    </lineage>
</organism>
<reference evidence="10" key="1">
    <citation type="submission" date="2023-03" db="EMBL/GenBank/DDBJ databases">
        <title>Massive genome expansion in bonnet fungi (Mycena s.s.) driven by repeated elements and novel gene families across ecological guilds.</title>
        <authorList>
            <consortium name="Lawrence Berkeley National Laboratory"/>
            <person name="Harder C.B."/>
            <person name="Miyauchi S."/>
            <person name="Viragh M."/>
            <person name="Kuo A."/>
            <person name="Thoen E."/>
            <person name="Andreopoulos B."/>
            <person name="Lu D."/>
            <person name="Skrede I."/>
            <person name="Drula E."/>
            <person name="Henrissat B."/>
            <person name="Morin E."/>
            <person name="Kohler A."/>
            <person name="Barry K."/>
            <person name="LaButti K."/>
            <person name="Morin E."/>
            <person name="Salamov A."/>
            <person name="Lipzen A."/>
            <person name="Mereny Z."/>
            <person name="Hegedus B."/>
            <person name="Baldrian P."/>
            <person name="Stursova M."/>
            <person name="Weitz H."/>
            <person name="Taylor A."/>
            <person name="Grigoriev I.V."/>
            <person name="Nagy L.G."/>
            <person name="Martin F."/>
            <person name="Kauserud H."/>
        </authorList>
    </citation>
    <scope>NUCLEOTIDE SEQUENCE</scope>
    <source>
        <strain evidence="10">CBHHK188m</strain>
    </source>
</reference>
<dbReference type="PANTHER" id="PTHR31313:SF81">
    <property type="entry name" value="TY1 ENHANCER ACTIVATOR"/>
    <property type="match status" value="1"/>
</dbReference>
<feature type="region of interest" description="Disordered" evidence="8">
    <location>
        <begin position="134"/>
        <end position="189"/>
    </location>
</feature>
<keyword evidence="5" id="KW-0238">DNA-binding</keyword>
<evidence type="ECO:0000256" key="6">
    <source>
        <dbReference type="ARBA" id="ARBA00023163"/>
    </source>
</evidence>
<evidence type="ECO:0000256" key="8">
    <source>
        <dbReference type="SAM" id="MobiDB-lite"/>
    </source>
</evidence>
<evidence type="ECO:0000256" key="5">
    <source>
        <dbReference type="ARBA" id="ARBA00023125"/>
    </source>
</evidence>
<accession>A0AAD7HF90</accession>
<dbReference type="InterPro" id="IPR001138">
    <property type="entry name" value="Zn2Cys6_DnaBD"/>
</dbReference>
<dbReference type="SUPFAM" id="SSF57701">
    <property type="entry name" value="Zn2/Cys6 DNA-binding domain"/>
    <property type="match status" value="1"/>
</dbReference>
<dbReference type="InterPro" id="IPR051615">
    <property type="entry name" value="Transcr_Regulatory_Elem"/>
</dbReference>